<dbReference type="AlphaFoldDB" id="A0ABD6T491"/>
<accession>A0ABD6T491</accession>
<proteinExistence type="predicted"/>
<dbReference type="InterPro" id="IPR014852">
    <property type="entry name" value="YwhD"/>
</dbReference>
<gene>
    <name evidence="1" type="ORF">COF81_18055</name>
</gene>
<protein>
    <recommendedName>
        <fullName evidence="3">YwhD family protein</fullName>
    </recommendedName>
</protein>
<evidence type="ECO:0000313" key="1">
    <source>
        <dbReference type="EMBL" id="PHE93317.1"/>
    </source>
</evidence>
<dbReference type="RefSeq" id="WP_098803194.1">
    <property type="nucleotide sequence ID" value="NZ_NUTL01000077.1"/>
</dbReference>
<sequence>MFRERKATYLKERNEKPRAVFNILSSDSTDGDGGYGVGTIDLNNVTPLIIDPEENKIFVDMEALHGRSVVEKKVRFRPDKTHAGDEPRLYWIVWVSLNSTKAGPYYSGCAACEILVSREERRIKLGYKSMPEHVNNLDKAIKGKFVLSHMDEKSKNLLRHFLINHDEGFWNGSIEELKSQLTV</sequence>
<name>A0ABD6T491_9BACI</name>
<dbReference type="Proteomes" id="UP000221918">
    <property type="component" value="Unassembled WGS sequence"/>
</dbReference>
<comment type="caution">
    <text evidence="1">The sequence shown here is derived from an EMBL/GenBank/DDBJ whole genome shotgun (WGS) entry which is preliminary data.</text>
</comment>
<evidence type="ECO:0008006" key="3">
    <source>
        <dbReference type="Google" id="ProtNLM"/>
    </source>
</evidence>
<dbReference type="EMBL" id="NUTL01000077">
    <property type="protein sequence ID" value="PHE93317.1"/>
    <property type="molecule type" value="Genomic_DNA"/>
</dbReference>
<reference evidence="1 2" key="1">
    <citation type="submission" date="2017-09" db="EMBL/GenBank/DDBJ databases">
        <title>Large-scale bioinformatics analysis of Bacillus genomes uncovers conserved roles of natural products in bacterial physiology.</title>
        <authorList>
            <consortium name="Agbiome Team Llc"/>
            <person name="Bleich R.M."/>
            <person name="Grubbs K.J."/>
            <person name="Santa Maria K.C."/>
            <person name="Allen S.E."/>
            <person name="Farag S."/>
            <person name="Shank E.A."/>
            <person name="Bowers A."/>
        </authorList>
    </citation>
    <scope>NUCLEOTIDE SEQUENCE [LARGE SCALE GENOMIC DNA]</scope>
    <source>
        <strain evidence="1 2">AFS037265</strain>
    </source>
</reference>
<evidence type="ECO:0000313" key="2">
    <source>
        <dbReference type="Proteomes" id="UP000221918"/>
    </source>
</evidence>
<organism evidence="1 2">
    <name type="scientific">Bacillus pseudomycoides</name>
    <dbReference type="NCBI Taxonomy" id="64104"/>
    <lineage>
        <taxon>Bacteria</taxon>
        <taxon>Bacillati</taxon>
        <taxon>Bacillota</taxon>
        <taxon>Bacilli</taxon>
        <taxon>Bacillales</taxon>
        <taxon>Bacillaceae</taxon>
        <taxon>Bacillus</taxon>
        <taxon>Bacillus cereus group</taxon>
    </lineage>
</organism>
<dbReference type="Pfam" id="PF08741">
    <property type="entry name" value="YwhD"/>
    <property type="match status" value="1"/>
</dbReference>